<reference evidence="1 2" key="1">
    <citation type="submission" date="2013-08" db="EMBL/GenBank/DDBJ databases">
        <title>Genome sequencing of Lysobacter.</title>
        <authorList>
            <person name="Zhang S."/>
            <person name="Wang G."/>
        </authorList>
    </citation>
    <scope>NUCLEOTIDE SEQUENCE [LARGE SCALE GENOMIC DNA]</scope>
    <source>
        <strain evidence="1 2">GH1-9</strain>
    </source>
</reference>
<gene>
    <name evidence="1" type="ORF">N800_06700</name>
</gene>
<dbReference type="Gene3D" id="1.10.238.160">
    <property type="match status" value="1"/>
</dbReference>
<dbReference type="PANTHER" id="PTHR36154">
    <property type="entry name" value="DNA-BINDING TRANSCRIPTIONAL ACTIVATOR ALPA"/>
    <property type="match status" value="1"/>
</dbReference>
<comment type="caution">
    <text evidence="1">The sequence shown here is derived from an EMBL/GenBank/DDBJ whole genome shotgun (WGS) entry which is preliminary data.</text>
</comment>
<sequence>MAEVTLRPELVRLPVVLARTGLSKSEVYRRVAAGTFPRPTRLGYRTSAWSASEIDQWVDARLAQRGQERPA</sequence>
<organism evidence="1 2">
    <name type="scientific">Lysobacter daejeonensis GH1-9</name>
    <dbReference type="NCBI Taxonomy" id="1385517"/>
    <lineage>
        <taxon>Bacteria</taxon>
        <taxon>Pseudomonadati</taxon>
        <taxon>Pseudomonadota</taxon>
        <taxon>Gammaproteobacteria</taxon>
        <taxon>Lysobacterales</taxon>
        <taxon>Lysobacteraceae</taxon>
        <taxon>Aerolutibacter</taxon>
    </lineage>
</organism>
<dbReference type="STRING" id="1385517.N800_06700"/>
<dbReference type="Pfam" id="PF05930">
    <property type="entry name" value="Phage_AlpA"/>
    <property type="match status" value="1"/>
</dbReference>
<keyword evidence="2" id="KW-1185">Reference proteome</keyword>
<dbReference type="InterPro" id="IPR052931">
    <property type="entry name" value="Prophage_regulatory_activator"/>
</dbReference>
<name>A0A0A0EVV1_9GAMM</name>
<accession>A0A0A0EVV1</accession>
<dbReference type="InterPro" id="IPR010260">
    <property type="entry name" value="AlpA"/>
</dbReference>
<dbReference type="PANTHER" id="PTHR36154:SF1">
    <property type="entry name" value="DNA-BINDING TRANSCRIPTIONAL ACTIVATOR ALPA"/>
    <property type="match status" value="1"/>
</dbReference>
<evidence type="ECO:0000313" key="2">
    <source>
        <dbReference type="Proteomes" id="UP000029998"/>
    </source>
</evidence>
<proteinExistence type="predicted"/>
<dbReference type="AlphaFoldDB" id="A0A0A0EVV1"/>
<dbReference type="Proteomes" id="UP000029998">
    <property type="component" value="Unassembled WGS sequence"/>
</dbReference>
<protein>
    <submittedName>
        <fullName evidence="1">Uncharacterized protein</fullName>
    </submittedName>
</protein>
<dbReference type="eggNOG" id="COG3311">
    <property type="taxonomic scope" value="Bacteria"/>
</dbReference>
<evidence type="ECO:0000313" key="1">
    <source>
        <dbReference type="EMBL" id="KGM54664.1"/>
    </source>
</evidence>
<dbReference type="EMBL" id="AVPU01000011">
    <property type="protein sequence ID" value="KGM54664.1"/>
    <property type="molecule type" value="Genomic_DNA"/>
</dbReference>